<reference evidence="1" key="1">
    <citation type="submission" date="2013-03" db="EMBL/GenBank/DDBJ databases">
        <authorList>
            <person name="Harkins D.M."/>
            <person name="Durkin A.S."/>
            <person name="Brinkac L.M."/>
            <person name="Haft D.H."/>
            <person name="Selengut J.D."/>
            <person name="Sanka R."/>
            <person name="DePew J."/>
            <person name="Purushe J."/>
            <person name="Hartskeerl R.A."/>
            <person name="Ahmed A."/>
            <person name="van der Linden H."/>
            <person name="Goris M.G.A."/>
            <person name="Vinetz J.M."/>
            <person name="Sutton G.G."/>
            <person name="Nierman W.C."/>
            <person name="Fouts D.E."/>
        </authorList>
    </citation>
    <scope>NUCLEOTIDE SEQUENCE [LARGE SCALE GENOMIC DNA]</scope>
    <source>
        <strain evidence="1">ICFT</strain>
    </source>
</reference>
<dbReference type="EMBL" id="AOHC02000006">
    <property type="protein sequence ID" value="EMY79718.1"/>
    <property type="molecule type" value="Genomic_DNA"/>
</dbReference>
<protein>
    <submittedName>
        <fullName evidence="1">Uncharacterized protein</fullName>
    </submittedName>
</protein>
<evidence type="ECO:0000313" key="2">
    <source>
        <dbReference type="Proteomes" id="UP000012313"/>
    </source>
</evidence>
<sequence length="53" mass="6298">MIGESEYVFQKIEFSNLRIFYLLKSINSQILKFSTEFIFNLSSGYQILELLKN</sequence>
<organism evidence="1 2">
    <name type="scientific">Leptospira weilii serovar Ranarum str. ICFT</name>
    <dbReference type="NCBI Taxonomy" id="1218598"/>
    <lineage>
        <taxon>Bacteria</taxon>
        <taxon>Pseudomonadati</taxon>
        <taxon>Spirochaetota</taxon>
        <taxon>Spirochaetia</taxon>
        <taxon>Leptospirales</taxon>
        <taxon>Leptospiraceae</taxon>
        <taxon>Leptospira</taxon>
    </lineage>
</organism>
<accession>N1WV17</accession>
<proteinExistence type="predicted"/>
<dbReference type="Proteomes" id="UP000012313">
    <property type="component" value="Unassembled WGS sequence"/>
</dbReference>
<evidence type="ECO:0000313" key="1">
    <source>
        <dbReference type="EMBL" id="EMY79718.1"/>
    </source>
</evidence>
<name>N1WV17_9LEPT</name>
<comment type="caution">
    <text evidence="1">The sequence shown here is derived from an EMBL/GenBank/DDBJ whole genome shotgun (WGS) entry which is preliminary data.</text>
</comment>
<keyword evidence="2" id="KW-1185">Reference proteome</keyword>
<gene>
    <name evidence="1" type="ORF">LEP1GSC060_0445</name>
</gene>
<dbReference type="AlphaFoldDB" id="N1WV17"/>